<evidence type="ECO:0000256" key="1">
    <source>
        <dbReference type="SAM" id="SignalP"/>
    </source>
</evidence>
<name>A0ABY5TRK8_9GAMM</name>
<dbReference type="Proteomes" id="UP001059934">
    <property type="component" value="Chromosome"/>
</dbReference>
<evidence type="ECO:0000313" key="3">
    <source>
        <dbReference type="Proteomes" id="UP001059934"/>
    </source>
</evidence>
<dbReference type="PROSITE" id="PS51257">
    <property type="entry name" value="PROKAR_LIPOPROTEIN"/>
    <property type="match status" value="1"/>
</dbReference>
<gene>
    <name evidence="2" type="ORF">NYF23_03685</name>
</gene>
<protein>
    <recommendedName>
        <fullName evidence="4">Carboxypeptidase regulatory-like domain-containing protein</fullName>
    </recommendedName>
</protein>
<keyword evidence="3" id="KW-1185">Reference proteome</keyword>
<keyword evidence="1" id="KW-0732">Signal</keyword>
<reference evidence="2" key="1">
    <citation type="submission" date="2022-08" db="EMBL/GenBank/DDBJ databases">
        <title>Catabolic pathway analysis in culturable SAR92 clade bacteria reveals their overlooked roles in DMSP degradation in coastal seas.</title>
        <authorList>
            <person name="He X."/>
            <person name="Zhang X."/>
            <person name="Zhang Y."/>
        </authorList>
    </citation>
    <scope>NUCLEOTIDE SEQUENCE</scope>
    <source>
        <strain evidence="2">H455</strain>
    </source>
</reference>
<sequence>MSTKIFTLIIVLALSLQGCGGGSGNTNTPAIPEALTLKGAAVKGVVANAAVAAYEIDSAGVTATTALATSTTDENGDYSLDLPDSFTGGPLLLKLSANDDGSTTMKCDVADGCSGVTFGESFSVPENFELLAVLGNSSAGDEVTLNLTALTTLAAHYANSKTGGLTTENIDAANTQAADTFGLTGGIHQFTPVDLTDPNDVAAADPEAIANALYSAGVLAALLNDQRDIADGLTSLAEEFANQGGSLVVNDTGFDSVAISLLEIFESAQEIVDHIDEGGGAVAANLAVVLAEAAATNPGQRSEGEPSPNAGATNLAKAKAMIDDVRTIGAATTIAATETGAYVFHDHIQSAGTLVDQDTVDTVEALGKVFAAAGTVIDSLDFITLSLPFAQTYTELNGTALGFELSVNITETNEQLSLQLTVDDTVDGVAIELDGGTTLSGNTSEFINDDLTSLDGLTISITGNASKNGLSLIIDQGTIGLQTASLESETPAFEQMDVELNLILSQQQTAQVSNPVQFEGLLAFAIRAVEIVEEGDVNPDFVFESDEFENQGFTFETATFTLQGQLSDAEGHSLTASLAVNLDGDGFVAGILPLGFQRNTLFRYEVSEDQSIVDYFYEAPPHNPSNDVLETAYQFRTEFFSEQRFMDSGESVSSIFQPSYSGGSVAKFSAFDRDGHEVYPYFEIVGNEPLLIPLSLFGSTVLTADSALSFINLQRQASLTPPTQIVNGEGMYALEFPDEGLNPNGGIIGGTLVCKRECPFGQDFFIILDQDLFSDSIDNTLLGSVALSFSASLSGIDDLDVTVSANRTHFHRGDVDFNFNYGGRRFTINAPIDLDADDSQLQQLRVLNQDLVELRISVIDGEVSGELSILGDDEELGTVARENGVIVVRYNDDTFESFQ</sequence>
<evidence type="ECO:0000313" key="2">
    <source>
        <dbReference type="EMBL" id="UVW35721.1"/>
    </source>
</evidence>
<proteinExistence type="predicted"/>
<evidence type="ECO:0008006" key="4">
    <source>
        <dbReference type="Google" id="ProtNLM"/>
    </source>
</evidence>
<feature type="signal peptide" evidence="1">
    <location>
        <begin position="1"/>
        <end position="20"/>
    </location>
</feature>
<organism evidence="2 3">
    <name type="scientific">SAR92 clade bacterium H455</name>
    <dbReference type="NCBI Taxonomy" id="2974818"/>
    <lineage>
        <taxon>Bacteria</taxon>
        <taxon>Pseudomonadati</taxon>
        <taxon>Pseudomonadota</taxon>
        <taxon>Gammaproteobacteria</taxon>
        <taxon>Cellvibrionales</taxon>
        <taxon>Porticoccaceae</taxon>
        <taxon>SAR92 clade</taxon>
    </lineage>
</organism>
<accession>A0ABY5TRK8</accession>
<feature type="chain" id="PRO_5047115553" description="Carboxypeptidase regulatory-like domain-containing protein" evidence="1">
    <location>
        <begin position="21"/>
        <end position="899"/>
    </location>
</feature>
<dbReference type="EMBL" id="CP103416">
    <property type="protein sequence ID" value="UVW35721.1"/>
    <property type="molecule type" value="Genomic_DNA"/>
</dbReference>